<feature type="transmembrane region" description="Helical" evidence="1">
    <location>
        <begin position="46"/>
        <end position="70"/>
    </location>
</feature>
<dbReference type="Proteomes" id="UP001595962">
    <property type="component" value="Unassembled WGS sequence"/>
</dbReference>
<keyword evidence="1" id="KW-0472">Membrane</keyword>
<name>A0ABV9JN08_9GAMM</name>
<protein>
    <submittedName>
        <fullName evidence="2">DUF2878 domain-containing protein</fullName>
    </submittedName>
</protein>
<feature type="transmembrane region" description="Helical" evidence="1">
    <location>
        <begin position="76"/>
        <end position="97"/>
    </location>
</feature>
<feature type="transmembrane region" description="Helical" evidence="1">
    <location>
        <begin position="134"/>
        <end position="155"/>
    </location>
</feature>
<organism evidence="2 3">
    <name type="scientific">Rheinheimera marina</name>
    <dbReference type="NCBI Taxonomy" id="1774958"/>
    <lineage>
        <taxon>Bacteria</taxon>
        <taxon>Pseudomonadati</taxon>
        <taxon>Pseudomonadota</taxon>
        <taxon>Gammaproteobacteria</taxon>
        <taxon>Chromatiales</taxon>
        <taxon>Chromatiaceae</taxon>
        <taxon>Rheinheimera</taxon>
    </lineage>
</organism>
<keyword evidence="3" id="KW-1185">Reference proteome</keyword>
<evidence type="ECO:0000256" key="1">
    <source>
        <dbReference type="SAM" id="Phobius"/>
    </source>
</evidence>
<keyword evidence="1" id="KW-1133">Transmembrane helix</keyword>
<dbReference type="RefSeq" id="WP_377334137.1">
    <property type="nucleotide sequence ID" value="NZ_JBHSGB010000010.1"/>
</dbReference>
<dbReference type="InterPro" id="IPR021306">
    <property type="entry name" value="DUF2878"/>
</dbReference>
<evidence type="ECO:0000313" key="2">
    <source>
        <dbReference type="EMBL" id="MFC4655647.1"/>
    </source>
</evidence>
<dbReference type="PROSITE" id="PS51257">
    <property type="entry name" value="PROKAR_LIPOPROTEIN"/>
    <property type="match status" value="1"/>
</dbReference>
<comment type="caution">
    <text evidence="2">The sequence shown here is derived from an EMBL/GenBank/DDBJ whole genome shotgun (WGS) entry which is preliminary data.</text>
</comment>
<reference evidence="3" key="1">
    <citation type="journal article" date="2019" name="Int. J. Syst. Evol. Microbiol.">
        <title>The Global Catalogue of Microorganisms (GCM) 10K type strain sequencing project: providing services to taxonomists for standard genome sequencing and annotation.</title>
        <authorList>
            <consortium name="The Broad Institute Genomics Platform"/>
            <consortium name="The Broad Institute Genome Sequencing Center for Infectious Disease"/>
            <person name="Wu L."/>
            <person name="Ma J."/>
        </authorList>
    </citation>
    <scope>NUCLEOTIDE SEQUENCE [LARGE SCALE GENOMIC DNA]</scope>
    <source>
        <strain evidence="3">DT28</strain>
    </source>
</reference>
<evidence type="ECO:0000313" key="3">
    <source>
        <dbReference type="Proteomes" id="UP001595962"/>
    </source>
</evidence>
<keyword evidence="1" id="KW-0812">Transmembrane</keyword>
<dbReference type="Pfam" id="PF11086">
    <property type="entry name" value="DUF2878"/>
    <property type="match status" value="1"/>
</dbReference>
<proteinExistence type="predicted"/>
<feature type="transmembrane region" description="Helical" evidence="1">
    <location>
        <begin position="12"/>
        <end position="34"/>
    </location>
</feature>
<gene>
    <name evidence="2" type="ORF">ACFO3I_11555</name>
</gene>
<accession>A0ABV9JN08</accession>
<sequence length="172" mass="18946">MRLLLNSCLFNLAWFGCVYWGNGAALLVPVWAGLHLWQSARPKAEALLLISVMVGGALLDSLWMLTAVFIFPGQPWLLPFWLLMLWLAFAMTLNGYLSVLKGRVWLQSLAGALAGPFSYWAGQQLGAVQFGAPLPWVLLMLSLAWAALLPALFLLNQRVYGVTHEKTLFGAG</sequence>
<dbReference type="EMBL" id="JBHSGB010000010">
    <property type="protein sequence ID" value="MFC4655647.1"/>
    <property type="molecule type" value="Genomic_DNA"/>
</dbReference>